<feature type="transmembrane region" description="Helical" evidence="8">
    <location>
        <begin position="484"/>
        <end position="502"/>
    </location>
</feature>
<keyword evidence="6 8" id="KW-0472">Membrane</keyword>
<dbReference type="PATRIC" id="fig|1208323.3.peg.863"/>
<reference evidence="10 11" key="1">
    <citation type="submission" date="2012-09" db="EMBL/GenBank/DDBJ databases">
        <title>Celeribacter baekdonensis B30 Genome Sequencing.</title>
        <authorList>
            <person name="Wang W."/>
        </authorList>
    </citation>
    <scope>NUCLEOTIDE SEQUENCE [LARGE SCALE GENOMIC DNA]</scope>
    <source>
        <strain evidence="10 11">B30</strain>
    </source>
</reference>
<protein>
    <submittedName>
        <fullName evidence="10">EmrB/QacA subfamily drug resistance transporter</fullName>
    </submittedName>
</protein>
<feature type="transmembrane region" description="Helical" evidence="8">
    <location>
        <begin position="286"/>
        <end position="309"/>
    </location>
</feature>
<dbReference type="STRING" id="1208323.B30_04187"/>
<evidence type="ECO:0000256" key="6">
    <source>
        <dbReference type="ARBA" id="ARBA00023136"/>
    </source>
</evidence>
<dbReference type="InterPro" id="IPR004638">
    <property type="entry name" value="EmrB-like"/>
</dbReference>
<dbReference type="RefSeq" id="WP_009570771.1">
    <property type="nucleotide sequence ID" value="NZ_AMRK01000002.1"/>
</dbReference>
<proteinExistence type="predicted"/>
<feature type="transmembrane region" description="Helical" evidence="8">
    <location>
        <begin position="350"/>
        <end position="370"/>
    </location>
</feature>
<dbReference type="InterPro" id="IPR036259">
    <property type="entry name" value="MFS_trans_sf"/>
</dbReference>
<evidence type="ECO:0000313" key="10">
    <source>
        <dbReference type="EMBL" id="EKE73230.1"/>
    </source>
</evidence>
<evidence type="ECO:0000256" key="2">
    <source>
        <dbReference type="ARBA" id="ARBA00022448"/>
    </source>
</evidence>
<dbReference type="Pfam" id="PF07690">
    <property type="entry name" value="MFS_1"/>
    <property type="match status" value="1"/>
</dbReference>
<dbReference type="NCBIfam" id="TIGR00711">
    <property type="entry name" value="efflux_EmrB"/>
    <property type="match status" value="1"/>
</dbReference>
<feature type="transmembrane region" description="Helical" evidence="8">
    <location>
        <begin position="30"/>
        <end position="53"/>
    </location>
</feature>
<feature type="transmembrane region" description="Helical" evidence="8">
    <location>
        <begin position="182"/>
        <end position="203"/>
    </location>
</feature>
<feature type="transmembrane region" description="Helical" evidence="8">
    <location>
        <begin position="125"/>
        <end position="145"/>
    </location>
</feature>
<evidence type="ECO:0000256" key="3">
    <source>
        <dbReference type="ARBA" id="ARBA00022475"/>
    </source>
</evidence>
<evidence type="ECO:0000313" key="11">
    <source>
        <dbReference type="Proteomes" id="UP000006762"/>
    </source>
</evidence>
<feature type="transmembrane region" description="Helical" evidence="8">
    <location>
        <begin position="417"/>
        <end position="436"/>
    </location>
</feature>
<keyword evidence="3" id="KW-1003">Cell membrane</keyword>
<dbReference type="PANTHER" id="PTHR23501">
    <property type="entry name" value="MAJOR FACILITATOR SUPERFAMILY"/>
    <property type="match status" value="1"/>
</dbReference>
<feature type="transmembrane region" description="Helical" evidence="8">
    <location>
        <begin position="65"/>
        <end position="84"/>
    </location>
</feature>
<keyword evidence="11" id="KW-1185">Reference proteome</keyword>
<dbReference type="EMBL" id="AMRK01000002">
    <property type="protein sequence ID" value="EKE73230.1"/>
    <property type="molecule type" value="Genomic_DNA"/>
</dbReference>
<feature type="transmembrane region" description="Helical" evidence="8">
    <location>
        <begin position="247"/>
        <end position="265"/>
    </location>
</feature>
<evidence type="ECO:0000256" key="1">
    <source>
        <dbReference type="ARBA" id="ARBA00004651"/>
    </source>
</evidence>
<name>K2K768_9RHOB</name>
<evidence type="ECO:0000256" key="7">
    <source>
        <dbReference type="SAM" id="MobiDB-lite"/>
    </source>
</evidence>
<dbReference type="eggNOG" id="COG0477">
    <property type="taxonomic scope" value="Bacteria"/>
</dbReference>
<keyword evidence="4 8" id="KW-0812">Transmembrane</keyword>
<comment type="caution">
    <text evidence="10">The sequence shown here is derived from an EMBL/GenBank/DDBJ whole genome shotgun (WGS) entry which is preliminary data.</text>
</comment>
<feature type="transmembrane region" description="Helical" evidence="8">
    <location>
        <begin position="215"/>
        <end position="235"/>
    </location>
</feature>
<dbReference type="Gene3D" id="1.20.1720.10">
    <property type="entry name" value="Multidrug resistance protein D"/>
    <property type="match status" value="1"/>
</dbReference>
<evidence type="ECO:0000256" key="5">
    <source>
        <dbReference type="ARBA" id="ARBA00022989"/>
    </source>
</evidence>
<comment type="subcellular location">
    <subcellularLocation>
        <location evidence="1">Cell membrane</location>
        <topology evidence="1">Multi-pass membrane protein</topology>
    </subcellularLocation>
</comment>
<evidence type="ECO:0000256" key="8">
    <source>
        <dbReference type="SAM" id="Phobius"/>
    </source>
</evidence>
<dbReference type="GO" id="GO:0005886">
    <property type="term" value="C:plasma membrane"/>
    <property type="evidence" value="ECO:0007669"/>
    <property type="project" value="UniProtKB-SubCell"/>
</dbReference>
<evidence type="ECO:0000259" key="9">
    <source>
        <dbReference type="PROSITE" id="PS50850"/>
    </source>
</evidence>
<dbReference type="SUPFAM" id="SSF103473">
    <property type="entry name" value="MFS general substrate transporter"/>
    <property type="match status" value="1"/>
</dbReference>
<accession>K2K768</accession>
<feature type="transmembrane region" description="Helical" evidence="8">
    <location>
        <begin position="157"/>
        <end position="176"/>
    </location>
</feature>
<feature type="transmembrane region" description="Helical" evidence="8">
    <location>
        <begin position="321"/>
        <end position="338"/>
    </location>
</feature>
<dbReference type="FunFam" id="1.20.1720.10:FF:000004">
    <property type="entry name" value="EmrB/QacA family drug resistance transporter"/>
    <property type="match status" value="1"/>
</dbReference>
<feature type="transmembrane region" description="Helical" evidence="8">
    <location>
        <begin position="376"/>
        <end position="396"/>
    </location>
</feature>
<dbReference type="Gene3D" id="1.20.1250.20">
    <property type="entry name" value="MFS general substrate transporter like domains"/>
    <property type="match status" value="1"/>
</dbReference>
<dbReference type="InterPro" id="IPR020846">
    <property type="entry name" value="MFS_dom"/>
</dbReference>
<dbReference type="InterPro" id="IPR011701">
    <property type="entry name" value="MFS"/>
</dbReference>
<dbReference type="Proteomes" id="UP000006762">
    <property type="component" value="Unassembled WGS sequence"/>
</dbReference>
<dbReference type="CDD" id="cd17502">
    <property type="entry name" value="MFS_Azr1_MDR_like"/>
    <property type="match status" value="1"/>
</dbReference>
<dbReference type="PANTHER" id="PTHR23501:SF197">
    <property type="entry name" value="COMD"/>
    <property type="match status" value="1"/>
</dbReference>
<keyword evidence="5 8" id="KW-1133">Transmembrane helix</keyword>
<organism evidence="10 11">
    <name type="scientific">Celeribacter baekdonensis B30</name>
    <dbReference type="NCBI Taxonomy" id="1208323"/>
    <lineage>
        <taxon>Bacteria</taxon>
        <taxon>Pseudomonadati</taxon>
        <taxon>Pseudomonadota</taxon>
        <taxon>Alphaproteobacteria</taxon>
        <taxon>Rhodobacterales</taxon>
        <taxon>Roseobacteraceae</taxon>
        <taxon>Celeribacter</taxon>
    </lineage>
</organism>
<dbReference type="PROSITE" id="PS50850">
    <property type="entry name" value="MFS"/>
    <property type="match status" value="1"/>
</dbReference>
<gene>
    <name evidence="10" type="ORF">B30_04187</name>
</gene>
<dbReference type="GO" id="GO:0022857">
    <property type="term" value="F:transmembrane transporter activity"/>
    <property type="evidence" value="ECO:0007669"/>
    <property type="project" value="InterPro"/>
</dbReference>
<sequence>MSQSHMSQSHTPPLTEPASNTADEHSSVRLVIASVAVLLLLAALDQTIVSTALPTIVADLGGLDHLSWVVTAYILASTIVAPLYGKLGDLYGRRNMVFVSVSLFLTGSVLCGLSGSMGFLIGARAIQGLGGGGLFVLALSIIGDVIPPKERGKIQGVFAGVFGISSVAGPLLGGWFVDALSWHWIFFINLPFGLLALAGFVFGFKAHPDRVSHKIDYAGAAALTLALSSIVLLTALGGKEFDLTGPFGLSLMALFVFSVLGFIAIERQAEEPILPLQLFSMNTFAVTSAISFVSGALMFGALTFIPVFLQMAQGATATSSGLQLIPMTFGILSASTIAGQYMGRTGRYRILPLIGLSLTTVALLILTRLSPTLPAPVLWAALVGLGAGMGCIFPVVTTAVQNAVPRQQIGTATAAGLMFRQVGASIAVALFGALFATRMAHLMGGAPVEGLANVAELGPQVLAGLSVEARELVADTVSVALHPVYWIAAGVSAGGLLIAFLLKEIPLTSRQS</sequence>
<feature type="domain" description="Major facilitator superfamily (MFS) profile" evidence="9">
    <location>
        <begin position="31"/>
        <end position="507"/>
    </location>
</feature>
<evidence type="ECO:0000256" key="4">
    <source>
        <dbReference type="ARBA" id="ARBA00022692"/>
    </source>
</evidence>
<keyword evidence="2" id="KW-0813">Transport</keyword>
<feature type="transmembrane region" description="Helical" evidence="8">
    <location>
        <begin position="96"/>
        <end position="119"/>
    </location>
</feature>
<feature type="region of interest" description="Disordered" evidence="7">
    <location>
        <begin position="1"/>
        <end position="21"/>
    </location>
</feature>
<dbReference type="AlphaFoldDB" id="K2K768"/>